<gene>
    <name evidence="1" type="ORF">SAMN02745941_00370</name>
</gene>
<accession>A0A1M5U0J1</accession>
<dbReference type="SUPFAM" id="SSF56563">
    <property type="entry name" value="Major capsid protein gp5"/>
    <property type="match status" value="1"/>
</dbReference>
<reference evidence="1 2" key="1">
    <citation type="submission" date="2016-11" db="EMBL/GenBank/DDBJ databases">
        <authorList>
            <person name="Jaros S."/>
            <person name="Januszkiewicz K."/>
            <person name="Wedrychowicz H."/>
        </authorList>
    </citation>
    <scope>NUCLEOTIDE SEQUENCE [LARGE SCALE GENOMIC DNA]</scope>
    <source>
        <strain evidence="1 2">DSM 6191</strain>
    </source>
</reference>
<protein>
    <submittedName>
        <fullName evidence="1">Phage major capsid protein, HK97 family</fullName>
    </submittedName>
</protein>
<dbReference type="EMBL" id="FQXU01000003">
    <property type="protein sequence ID" value="SHH56478.1"/>
    <property type="molecule type" value="Genomic_DNA"/>
</dbReference>
<evidence type="ECO:0000313" key="1">
    <source>
        <dbReference type="EMBL" id="SHH56478.1"/>
    </source>
</evidence>
<organism evidence="1 2">
    <name type="scientific">Clostridium intestinale DSM 6191</name>
    <dbReference type="NCBI Taxonomy" id="1121320"/>
    <lineage>
        <taxon>Bacteria</taxon>
        <taxon>Bacillati</taxon>
        <taxon>Bacillota</taxon>
        <taxon>Clostridia</taxon>
        <taxon>Eubacteriales</taxon>
        <taxon>Clostridiaceae</taxon>
        <taxon>Clostridium</taxon>
    </lineage>
</organism>
<name>A0A1M5U0J1_9CLOT</name>
<evidence type="ECO:0000313" key="2">
    <source>
        <dbReference type="Proteomes" id="UP000184241"/>
    </source>
</evidence>
<sequence length="234" mass="25779">MGLNKLSAFLPVAKSMLDLGPAWLDRYVRAILGESVQNGLEEGIIKGSGKNMPIGMNRQVGDDVTVTGGEYPEKQTVPVTRLDPVTYGDLISSLAKTPKDKSRVVSEVLMLVNPVDYLKKVMPASTVIRTDGSYASNVFPFPTRVIQSIQVPEDRAIIGLGRRYFMGIGTAKSGKIEYSDEYKFLEDERVYLVKLYGHGEPLDNNAFIYADISNLEPLVQKVTVEGVVMTKEEA</sequence>
<proteinExistence type="predicted"/>
<dbReference type="AlphaFoldDB" id="A0A1M5U0J1"/>
<dbReference type="Proteomes" id="UP000184241">
    <property type="component" value="Unassembled WGS sequence"/>
</dbReference>